<dbReference type="EMBL" id="JAHRIP010039082">
    <property type="protein sequence ID" value="MEQ2295837.1"/>
    <property type="molecule type" value="Genomic_DNA"/>
</dbReference>
<name>A0ABV0YQ49_9TELE</name>
<keyword evidence="3" id="KW-1185">Reference proteome</keyword>
<dbReference type="Proteomes" id="UP001469553">
    <property type="component" value="Unassembled WGS sequence"/>
</dbReference>
<proteinExistence type="predicted"/>
<keyword evidence="1" id="KW-1133">Transmembrane helix</keyword>
<sequence length="106" mass="12180">MVLKINVFLLKAYCIILFHMLLNLSLINSYIICSEYERENLVTGTPINLRKGTIIPPNGQLTHSDMSGNICERAGKRRTWGVKIKEFGTILWKDLLLHAQMDIHLQ</sequence>
<organism evidence="2 3">
    <name type="scientific">Ameca splendens</name>
    <dbReference type="NCBI Taxonomy" id="208324"/>
    <lineage>
        <taxon>Eukaryota</taxon>
        <taxon>Metazoa</taxon>
        <taxon>Chordata</taxon>
        <taxon>Craniata</taxon>
        <taxon>Vertebrata</taxon>
        <taxon>Euteleostomi</taxon>
        <taxon>Actinopterygii</taxon>
        <taxon>Neopterygii</taxon>
        <taxon>Teleostei</taxon>
        <taxon>Neoteleostei</taxon>
        <taxon>Acanthomorphata</taxon>
        <taxon>Ovalentaria</taxon>
        <taxon>Atherinomorphae</taxon>
        <taxon>Cyprinodontiformes</taxon>
        <taxon>Goodeidae</taxon>
        <taxon>Ameca</taxon>
    </lineage>
</organism>
<accession>A0ABV0YQ49</accession>
<evidence type="ECO:0000313" key="2">
    <source>
        <dbReference type="EMBL" id="MEQ2295837.1"/>
    </source>
</evidence>
<keyword evidence="1" id="KW-0812">Transmembrane</keyword>
<comment type="caution">
    <text evidence="2">The sequence shown here is derived from an EMBL/GenBank/DDBJ whole genome shotgun (WGS) entry which is preliminary data.</text>
</comment>
<keyword evidence="1" id="KW-0472">Membrane</keyword>
<gene>
    <name evidence="2" type="ORF">AMECASPLE_018660</name>
</gene>
<evidence type="ECO:0000256" key="1">
    <source>
        <dbReference type="SAM" id="Phobius"/>
    </source>
</evidence>
<evidence type="ECO:0000313" key="3">
    <source>
        <dbReference type="Proteomes" id="UP001469553"/>
    </source>
</evidence>
<feature type="transmembrane region" description="Helical" evidence="1">
    <location>
        <begin position="12"/>
        <end position="32"/>
    </location>
</feature>
<protein>
    <recommendedName>
        <fullName evidence="4">Secreted protein</fullName>
    </recommendedName>
</protein>
<reference evidence="2 3" key="1">
    <citation type="submission" date="2021-06" db="EMBL/GenBank/DDBJ databases">
        <authorList>
            <person name="Palmer J.M."/>
        </authorList>
    </citation>
    <scope>NUCLEOTIDE SEQUENCE [LARGE SCALE GENOMIC DNA]</scope>
    <source>
        <strain evidence="2 3">AS_MEX2019</strain>
        <tissue evidence="2">Muscle</tissue>
    </source>
</reference>
<evidence type="ECO:0008006" key="4">
    <source>
        <dbReference type="Google" id="ProtNLM"/>
    </source>
</evidence>